<evidence type="ECO:0000256" key="1">
    <source>
        <dbReference type="SAM" id="MobiDB-lite"/>
    </source>
</evidence>
<gene>
    <name evidence="3" type="ORF">RFI_04878</name>
</gene>
<feature type="transmembrane region" description="Helical" evidence="2">
    <location>
        <begin position="476"/>
        <end position="495"/>
    </location>
</feature>
<evidence type="ECO:0000313" key="4">
    <source>
        <dbReference type="Proteomes" id="UP000023152"/>
    </source>
</evidence>
<organism evidence="3 4">
    <name type="scientific">Reticulomyxa filosa</name>
    <dbReference type="NCBI Taxonomy" id="46433"/>
    <lineage>
        <taxon>Eukaryota</taxon>
        <taxon>Sar</taxon>
        <taxon>Rhizaria</taxon>
        <taxon>Retaria</taxon>
        <taxon>Foraminifera</taxon>
        <taxon>Monothalamids</taxon>
        <taxon>Reticulomyxidae</taxon>
        <taxon>Reticulomyxa</taxon>
    </lineage>
</organism>
<accession>X6P2D4</accession>
<keyword evidence="2" id="KW-0472">Membrane</keyword>
<reference evidence="3 4" key="1">
    <citation type="journal article" date="2013" name="Curr. Biol.">
        <title>The Genome of the Foraminiferan Reticulomyxa filosa.</title>
        <authorList>
            <person name="Glockner G."/>
            <person name="Hulsmann N."/>
            <person name="Schleicher M."/>
            <person name="Noegel A.A."/>
            <person name="Eichinger L."/>
            <person name="Gallinger C."/>
            <person name="Pawlowski J."/>
            <person name="Sierra R."/>
            <person name="Euteneuer U."/>
            <person name="Pillet L."/>
            <person name="Moustafa A."/>
            <person name="Platzer M."/>
            <person name="Groth M."/>
            <person name="Szafranski K."/>
            <person name="Schliwa M."/>
        </authorList>
    </citation>
    <scope>NUCLEOTIDE SEQUENCE [LARGE SCALE GENOMIC DNA]</scope>
</reference>
<dbReference type="Proteomes" id="UP000023152">
    <property type="component" value="Unassembled WGS sequence"/>
</dbReference>
<feature type="compositionally biased region" description="Polar residues" evidence="1">
    <location>
        <begin position="169"/>
        <end position="187"/>
    </location>
</feature>
<feature type="compositionally biased region" description="Polar residues" evidence="1">
    <location>
        <begin position="396"/>
        <end position="405"/>
    </location>
</feature>
<evidence type="ECO:0000313" key="3">
    <source>
        <dbReference type="EMBL" id="ETO32239.1"/>
    </source>
</evidence>
<dbReference type="AlphaFoldDB" id="X6P2D4"/>
<feature type="transmembrane region" description="Helical" evidence="2">
    <location>
        <begin position="309"/>
        <end position="328"/>
    </location>
</feature>
<comment type="caution">
    <text evidence="3">The sequence shown here is derived from an EMBL/GenBank/DDBJ whole genome shotgun (WGS) entry which is preliminary data.</text>
</comment>
<evidence type="ECO:0000256" key="2">
    <source>
        <dbReference type="SAM" id="Phobius"/>
    </source>
</evidence>
<feature type="region of interest" description="Disordered" evidence="1">
    <location>
        <begin position="154"/>
        <end position="187"/>
    </location>
</feature>
<proteinExistence type="predicted"/>
<feature type="compositionally biased region" description="Polar residues" evidence="1">
    <location>
        <begin position="367"/>
        <end position="376"/>
    </location>
</feature>
<keyword evidence="2" id="KW-1133">Transmembrane helix</keyword>
<protein>
    <submittedName>
        <fullName evidence="3">Uncharacterized protein</fullName>
    </submittedName>
</protein>
<dbReference type="EMBL" id="ASPP01004370">
    <property type="protein sequence ID" value="ETO32239.1"/>
    <property type="molecule type" value="Genomic_DNA"/>
</dbReference>
<name>X6P2D4_RETFI</name>
<keyword evidence="2" id="KW-0812">Transmembrane</keyword>
<sequence>MECKYCNTCVSLSPFELAMEQTFAPSDVHPAAAAELQDPSPLANTNPFKTNVSGVIFSNTQATFAINNEMYKHEAHLITNQLSELGLTLKSPMNRQVDLDIYPTSTLQSPADFGDITSRTINYQRKTTSLESTETNCQWPRRCYLLNTNRPSEELAEPMESTDLDHSFNRSNPSTQNKKRSLSQLNSTEIRQPTNGLIFSKKISFFFFPPFSPFFFFEKIQYITYMCIWVDLLDENQPKLGNDEVTMTKNKKMKKSSTINSSINPRKRPYTKFIADQTNHDNDNDNDNEKYNDEEISWVLFCCHNQKNYFTFFFPLFFLVRSLYFFFLKKKENFVSKETTIDITGHKYKLEAIFEPIPEENTETKENSNAQNNSIAPTKRLKRKREEMEGSHDTNESQQNGNANIGPSAKRPRIATTDINSSNELNIIQQHKSDCPFVQSHYYLGKSMYDGLGILCSSYCPKFTRIHRNLDQAKDLVCFLFFLFFVFKIIMVFSASEDKKVFLVMRYFFTQLNISLFTRKNKKHEIQNDERLTMKSKKKLKKISSYLQIDKNIQLNIAYKFFKNFVNLSRKLVIQQTKKTLDENSCICDIDL</sequence>
<feature type="region of interest" description="Disordered" evidence="1">
    <location>
        <begin position="360"/>
        <end position="412"/>
    </location>
</feature>
<keyword evidence="4" id="KW-1185">Reference proteome</keyword>
<feature type="compositionally biased region" description="Basic and acidic residues" evidence="1">
    <location>
        <begin position="384"/>
        <end position="395"/>
    </location>
</feature>